<evidence type="ECO:0000313" key="2">
    <source>
        <dbReference type="Proteomes" id="UP001236415"/>
    </source>
</evidence>
<sequence>MEYFDILIQNQETIQNKIEQQLKEFQVETVGTGYIDLITSLKFVRPLIDQFTNLGVIVYAVSWWCHCTDASRNELGCPHGLRGPESSYHEGWFSETDFYFGIENEEYENLKYNDSNDEITKVNNKVIQYIEEDFPSNSFYTECLTPSLCLLVPEEWKRINNFL</sequence>
<gene>
    <name evidence="1" type="ORF">QPK24_10950</name>
</gene>
<name>A0ABY8XC68_9BACL</name>
<keyword evidence="2" id="KW-1185">Reference proteome</keyword>
<organism evidence="1 2">
    <name type="scientific">Paenibacillus polygoni</name>
    <dbReference type="NCBI Taxonomy" id="3050112"/>
    <lineage>
        <taxon>Bacteria</taxon>
        <taxon>Bacillati</taxon>
        <taxon>Bacillota</taxon>
        <taxon>Bacilli</taxon>
        <taxon>Bacillales</taxon>
        <taxon>Paenibacillaceae</taxon>
        <taxon>Paenibacillus</taxon>
    </lineage>
</organism>
<reference evidence="1 2" key="1">
    <citation type="submission" date="2023-06" db="EMBL/GenBank/DDBJ databases">
        <title>Paenibacillus polygonum sp. nov., an endophytic bacterium, isolated from Polygonum lapathifolium L. in Nanji Wetland National Nature Reserve, South of Poyang Lake, Jiangxi Province, China.</title>
        <authorList>
            <person name="Yu Z."/>
        </authorList>
    </citation>
    <scope>NUCLEOTIDE SEQUENCE [LARGE SCALE GENOMIC DNA]</scope>
    <source>
        <strain evidence="1 2">C31</strain>
    </source>
</reference>
<dbReference type="RefSeq" id="WP_285748640.1">
    <property type="nucleotide sequence ID" value="NZ_CP127162.1"/>
</dbReference>
<dbReference type="EMBL" id="CP127162">
    <property type="protein sequence ID" value="WIV21146.1"/>
    <property type="molecule type" value="Genomic_DNA"/>
</dbReference>
<protein>
    <submittedName>
        <fullName evidence="1">Uncharacterized protein</fullName>
    </submittedName>
</protein>
<accession>A0ABY8XC68</accession>
<proteinExistence type="predicted"/>
<dbReference type="Proteomes" id="UP001236415">
    <property type="component" value="Chromosome"/>
</dbReference>
<evidence type="ECO:0000313" key="1">
    <source>
        <dbReference type="EMBL" id="WIV21146.1"/>
    </source>
</evidence>